<dbReference type="GeneID" id="78287206"/>
<organism evidence="1 2">
    <name type="scientific">Thomasclavelia cocleata</name>
    <dbReference type="NCBI Taxonomy" id="69824"/>
    <lineage>
        <taxon>Bacteria</taxon>
        <taxon>Bacillati</taxon>
        <taxon>Bacillota</taxon>
        <taxon>Erysipelotrichia</taxon>
        <taxon>Erysipelotrichales</taxon>
        <taxon>Coprobacillaceae</taxon>
        <taxon>Thomasclavelia</taxon>
    </lineage>
</organism>
<dbReference type="EMBL" id="FOIN01000001">
    <property type="protein sequence ID" value="SET07432.1"/>
    <property type="molecule type" value="Genomic_DNA"/>
</dbReference>
<name>A0A1I0BKA5_9FIRM</name>
<protein>
    <submittedName>
        <fullName evidence="1">Uncharacterized protein</fullName>
    </submittedName>
</protein>
<dbReference type="RefSeq" id="WP_092351497.1">
    <property type="nucleotide sequence ID" value="NZ_FOIN01000001.1"/>
</dbReference>
<keyword evidence="2" id="KW-1185">Reference proteome</keyword>
<gene>
    <name evidence="1" type="ORF">SAMN04489758_101162</name>
</gene>
<evidence type="ECO:0000313" key="2">
    <source>
        <dbReference type="Proteomes" id="UP000198558"/>
    </source>
</evidence>
<sequence>MIIKNMTDLNKALKQIAEQTLLEAQEEVHRCIENFVKQYYSEYSPTVYQRTYQFMESITKTSIKTRGSTVVCEVYIDTNLDYKSATGQEVIEMINSGYHAMKKMGSARDIPGTKVWDDSVEFIEKYNIFIDTFKQTLIKQGLDVI</sequence>
<proteinExistence type="predicted"/>
<evidence type="ECO:0000313" key="1">
    <source>
        <dbReference type="EMBL" id="SET07432.1"/>
    </source>
</evidence>
<reference evidence="2" key="1">
    <citation type="submission" date="2016-10" db="EMBL/GenBank/DDBJ databases">
        <authorList>
            <person name="Varghese N."/>
            <person name="Submissions S."/>
        </authorList>
    </citation>
    <scope>NUCLEOTIDE SEQUENCE [LARGE SCALE GENOMIC DNA]</scope>
    <source>
        <strain evidence="2">DSM 1551</strain>
    </source>
</reference>
<dbReference type="AlphaFoldDB" id="A0A1I0BKA5"/>
<accession>A0A1I0BKA5</accession>
<dbReference type="Proteomes" id="UP000198558">
    <property type="component" value="Unassembled WGS sequence"/>
</dbReference>